<keyword evidence="5 6" id="KW-0648">Protein biosynthesis</keyword>
<proteinExistence type="inferred from homology"/>
<evidence type="ECO:0008006" key="9">
    <source>
        <dbReference type="Google" id="ProtNLM"/>
    </source>
</evidence>
<keyword evidence="8" id="KW-1185">Reference proteome</keyword>
<dbReference type="Proteomes" id="UP001165060">
    <property type="component" value="Unassembled WGS sequence"/>
</dbReference>
<protein>
    <recommendedName>
        <fullName evidence="9">Eukaryotic translation initiation factor 4E</fullName>
    </recommendedName>
</protein>
<evidence type="ECO:0000256" key="1">
    <source>
        <dbReference type="ARBA" id="ARBA00009860"/>
    </source>
</evidence>
<dbReference type="InterPro" id="IPR001040">
    <property type="entry name" value="TIF_eIF_4E"/>
</dbReference>
<comment type="similarity">
    <text evidence="1 6">Belongs to the eukaryotic initiation factor 4E family.</text>
</comment>
<gene>
    <name evidence="7" type="ORF">TeGR_g5077</name>
</gene>
<dbReference type="PANTHER" id="PTHR11960:SF8">
    <property type="entry name" value="EUKARYOTIC TRANSLATION INITIATION FACTOR 4E1-RELATED"/>
    <property type="match status" value="1"/>
</dbReference>
<keyword evidence="3" id="KW-0810">Translation regulation</keyword>
<evidence type="ECO:0000313" key="8">
    <source>
        <dbReference type="Proteomes" id="UP001165060"/>
    </source>
</evidence>
<evidence type="ECO:0000256" key="6">
    <source>
        <dbReference type="RuleBase" id="RU004374"/>
    </source>
</evidence>
<evidence type="ECO:0000256" key="4">
    <source>
        <dbReference type="ARBA" id="ARBA00022884"/>
    </source>
</evidence>
<keyword evidence="4 6" id="KW-0694">RNA-binding</keyword>
<dbReference type="InterPro" id="IPR023398">
    <property type="entry name" value="TIF_eIF4e-like"/>
</dbReference>
<keyword evidence="2 6" id="KW-0396">Initiation factor</keyword>
<dbReference type="SUPFAM" id="SSF55418">
    <property type="entry name" value="eIF4e-like"/>
    <property type="match status" value="1"/>
</dbReference>
<comment type="caution">
    <text evidence="7">The sequence shown here is derived from an EMBL/GenBank/DDBJ whole genome shotgun (WGS) entry which is preliminary data.</text>
</comment>
<dbReference type="EMBL" id="BRYB01004056">
    <property type="protein sequence ID" value="GMI24940.1"/>
    <property type="molecule type" value="Genomic_DNA"/>
</dbReference>
<evidence type="ECO:0000313" key="7">
    <source>
        <dbReference type="EMBL" id="GMI24940.1"/>
    </source>
</evidence>
<accession>A0ABQ6MET3</accession>
<evidence type="ECO:0000256" key="5">
    <source>
        <dbReference type="ARBA" id="ARBA00022917"/>
    </source>
</evidence>
<dbReference type="Gene3D" id="3.30.760.10">
    <property type="entry name" value="RNA Cap, Translation Initiation Factor Eif4e"/>
    <property type="match status" value="1"/>
</dbReference>
<reference evidence="7 8" key="1">
    <citation type="journal article" date="2023" name="Commun. Biol.">
        <title>Genome analysis of Parmales, the sister group of diatoms, reveals the evolutionary specialization of diatoms from phago-mixotrophs to photoautotrophs.</title>
        <authorList>
            <person name="Ban H."/>
            <person name="Sato S."/>
            <person name="Yoshikawa S."/>
            <person name="Yamada K."/>
            <person name="Nakamura Y."/>
            <person name="Ichinomiya M."/>
            <person name="Sato N."/>
            <person name="Blanc-Mathieu R."/>
            <person name="Endo H."/>
            <person name="Kuwata A."/>
            <person name="Ogata H."/>
        </authorList>
    </citation>
    <scope>NUCLEOTIDE SEQUENCE [LARGE SCALE GENOMIC DNA]</scope>
</reference>
<name>A0ABQ6MET3_9STRA</name>
<sequence>MAAETHPLASEWTVWMGDANEKNWKEKLKPVCSFGTVEDFWAAFNHLPKPGRCFFDGDSRASVGDDNKVIDEFCLFKKGVKPEWEDPANKNGGCFFVRKTMEPDQADTYWQNTCLAMIGEQLDEGDVIAGARIVDKGKAFPLYRFELWIKTSDAKVVQDVKETFHAAISQDAPTFSKGHPKFEWKRHK</sequence>
<evidence type="ECO:0000256" key="3">
    <source>
        <dbReference type="ARBA" id="ARBA00022845"/>
    </source>
</evidence>
<dbReference type="PANTHER" id="PTHR11960">
    <property type="entry name" value="EUKARYOTIC TRANSLATION INITIATION FACTOR 4E RELATED"/>
    <property type="match status" value="1"/>
</dbReference>
<evidence type="ECO:0000256" key="2">
    <source>
        <dbReference type="ARBA" id="ARBA00022540"/>
    </source>
</evidence>
<dbReference type="Pfam" id="PF01652">
    <property type="entry name" value="IF4E"/>
    <property type="match status" value="1"/>
</dbReference>
<organism evidence="7 8">
    <name type="scientific">Tetraparma gracilis</name>
    <dbReference type="NCBI Taxonomy" id="2962635"/>
    <lineage>
        <taxon>Eukaryota</taxon>
        <taxon>Sar</taxon>
        <taxon>Stramenopiles</taxon>
        <taxon>Ochrophyta</taxon>
        <taxon>Bolidophyceae</taxon>
        <taxon>Parmales</taxon>
        <taxon>Triparmaceae</taxon>
        <taxon>Tetraparma</taxon>
    </lineage>
</organism>